<dbReference type="GO" id="GO:0005975">
    <property type="term" value="P:carbohydrate metabolic process"/>
    <property type="evidence" value="ECO:0007669"/>
    <property type="project" value="InterPro"/>
</dbReference>
<dbReference type="STRING" id="6526.A0A2C9JR94"/>
<protein>
    <submittedName>
        <fullName evidence="8">Uncharacterized protein</fullName>
    </submittedName>
</protein>
<dbReference type="SUPFAM" id="SSF49785">
    <property type="entry name" value="Galactose-binding domain-like"/>
    <property type="match status" value="1"/>
</dbReference>
<dbReference type="InterPro" id="IPR017853">
    <property type="entry name" value="GH"/>
</dbReference>
<feature type="domain" description="Beta-galactosidase galactose-binding" evidence="7">
    <location>
        <begin position="676"/>
        <end position="735"/>
    </location>
</feature>
<proteinExistence type="inferred from homology"/>
<dbReference type="SUPFAM" id="SSF51445">
    <property type="entry name" value="(Trans)glycosidases"/>
    <property type="match status" value="1"/>
</dbReference>
<accession>A0A2C9JR94</accession>
<gene>
    <name evidence="8" type="primary">106064589</name>
</gene>
<dbReference type="InterPro" id="IPR001944">
    <property type="entry name" value="Glycoside_Hdrlase_35"/>
</dbReference>
<dbReference type="VEuPathDB" id="VectorBase:BGLAX_041995"/>
<evidence type="ECO:0000256" key="3">
    <source>
        <dbReference type="ARBA" id="ARBA00023295"/>
    </source>
</evidence>
<sequence>MRKKTILKLATAILVTVLIWIVWFASTLDSEGDHLMLDSVANERVYPYILDNDRNIKYPAFHNLSYTELLKFDSKNLFVNKSVHLPENLKMLEIPTLNEGIKINNGSLNNDSLENIVQGLTFYNKTFYLNNKPFRIFSGSVHYFRIVPEYWKDRLLKLKACGLNTVETYVPWNLHEPSPGVFKFEGILNLRAFIQLAADLGLFVILRPGPYICSEMDFGGLPGWLLRDPNMKVRSNYPGYISAVNKYFSILLPYVHNLQFTEGGPIIMYQVENEINSYSGNIEHLKLITFLLKSLKVKELLVTSDHRFQDSYAHNKNIDFTKYALLTDNLKDFRDSSYQLINKLNRHFPYMVMELWTGWFDYWGQLKHSHSSPEVLEKTLNVILSMGGSFNLYMFIGGTNFGFTSGANNFSGVFNPMVTSYDYDAILTESGDVTAKYHVVRNSLLTFYKSIGIKGLPVIPKDTRKAHYGEVELTDMMEWDVFISLIPIAATDDKVNYMETYKDHNDHSNTLGYIVYSYLIGQDTHWNKMPGIQLTGEYKDRLTAILNSEIFYIQDDLKASKEDFFITYKWDEKFKNITAKMEKRGSKVTRRLDLMVENLGRVNFEYGTKENILNSQRKGLRGPVFRYIFGLMEDWNIRFLTFDLEQYKMLSKSMTWEKVVDVEQRRKESEESKQAPTLFRAYLTISGVPADTFLRLDGWTKGVVVINGFNLGRYWKIGPQRSLYVPAPILKSGINEVSNEIIELILKKDRPPQHNTLAPSSPRPAAQLACSWSTGCSYRATTEGGGWRVNQGAAVSDTCLMQQLIEYSTCSMETEQHVKTNTPGEPGDIMSDTGSPQRTQPDTPTSTELEVISLRGEIKAERMPEETFLKDSISFRSYSAYSKNVEDAERASGKDRMDREIRPKGGILTLIKNDIPKTDITAQLLRIRNNGN</sequence>
<dbReference type="InterPro" id="IPR048913">
    <property type="entry name" value="BetaGal_gal-bd"/>
</dbReference>
<dbReference type="Pfam" id="PF01301">
    <property type="entry name" value="Glyco_hydro_35"/>
    <property type="match status" value="1"/>
</dbReference>
<name>A0A2C9JR94_BIOGL</name>
<organism evidence="8 9">
    <name type="scientific">Biomphalaria glabrata</name>
    <name type="common">Bloodfluke planorb</name>
    <name type="synonym">Freshwater snail</name>
    <dbReference type="NCBI Taxonomy" id="6526"/>
    <lineage>
        <taxon>Eukaryota</taxon>
        <taxon>Metazoa</taxon>
        <taxon>Spiralia</taxon>
        <taxon>Lophotrochozoa</taxon>
        <taxon>Mollusca</taxon>
        <taxon>Gastropoda</taxon>
        <taxon>Heterobranchia</taxon>
        <taxon>Euthyneura</taxon>
        <taxon>Panpulmonata</taxon>
        <taxon>Hygrophila</taxon>
        <taxon>Lymnaeoidea</taxon>
        <taxon>Planorbidae</taxon>
        <taxon>Biomphalaria</taxon>
    </lineage>
</organism>
<dbReference type="AlphaFoldDB" id="A0A2C9JR94"/>
<feature type="compositionally biased region" description="Polar residues" evidence="5">
    <location>
        <begin position="832"/>
        <end position="845"/>
    </location>
</feature>
<evidence type="ECO:0000313" key="8">
    <source>
        <dbReference type="EnsemblMetazoa" id="BGLB006737-PB"/>
    </source>
</evidence>
<dbReference type="GO" id="GO:0004553">
    <property type="term" value="F:hydrolase activity, hydrolyzing O-glycosyl compounds"/>
    <property type="evidence" value="ECO:0007669"/>
    <property type="project" value="InterPro"/>
</dbReference>
<evidence type="ECO:0000256" key="4">
    <source>
        <dbReference type="RuleBase" id="RU003679"/>
    </source>
</evidence>
<reference evidence="8" key="1">
    <citation type="submission" date="2020-05" db="UniProtKB">
        <authorList>
            <consortium name="EnsemblMetazoa"/>
        </authorList>
    </citation>
    <scope>IDENTIFICATION</scope>
    <source>
        <strain evidence="8">BB02</strain>
    </source>
</reference>
<evidence type="ECO:0000256" key="5">
    <source>
        <dbReference type="SAM" id="MobiDB-lite"/>
    </source>
</evidence>
<evidence type="ECO:0000256" key="1">
    <source>
        <dbReference type="ARBA" id="ARBA00009809"/>
    </source>
</evidence>
<dbReference type="InterPro" id="IPR031330">
    <property type="entry name" value="Gly_Hdrlase_35_cat"/>
</dbReference>
<evidence type="ECO:0000259" key="6">
    <source>
        <dbReference type="Pfam" id="PF01301"/>
    </source>
</evidence>
<dbReference type="Gene3D" id="2.60.120.260">
    <property type="entry name" value="Galactose-binding domain-like"/>
    <property type="match status" value="2"/>
</dbReference>
<dbReference type="VEuPathDB" id="VectorBase:BGLB006737"/>
<dbReference type="OrthoDB" id="1657402at2759"/>
<feature type="domain" description="Glycoside hydrolase 35 catalytic" evidence="6">
    <location>
        <begin position="127"/>
        <end position="443"/>
    </location>
</feature>
<feature type="region of interest" description="Disordered" evidence="5">
    <location>
        <begin position="815"/>
        <end position="845"/>
    </location>
</feature>
<dbReference type="EnsemblMetazoa" id="BGLB006737-RB">
    <property type="protein sequence ID" value="BGLB006737-PB"/>
    <property type="gene ID" value="BGLB006737"/>
</dbReference>
<evidence type="ECO:0000256" key="2">
    <source>
        <dbReference type="ARBA" id="ARBA00022801"/>
    </source>
</evidence>
<dbReference type="KEGG" id="bgt:106064589"/>
<dbReference type="VEuPathDB" id="VectorBase:BGLAX_042564"/>
<comment type="similarity">
    <text evidence="1 4">Belongs to the glycosyl hydrolase 35 family.</text>
</comment>
<evidence type="ECO:0000313" key="9">
    <source>
        <dbReference type="Proteomes" id="UP000076420"/>
    </source>
</evidence>
<dbReference type="Gene3D" id="3.20.20.80">
    <property type="entry name" value="Glycosidases"/>
    <property type="match status" value="1"/>
</dbReference>
<dbReference type="PRINTS" id="PR00742">
    <property type="entry name" value="GLHYDRLASE35"/>
</dbReference>
<evidence type="ECO:0000259" key="7">
    <source>
        <dbReference type="Pfam" id="PF21467"/>
    </source>
</evidence>
<keyword evidence="3" id="KW-0326">Glycosidase</keyword>
<dbReference type="InterPro" id="IPR008979">
    <property type="entry name" value="Galactose-bd-like_sf"/>
</dbReference>
<dbReference type="PANTHER" id="PTHR23421">
    <property type="entry name" value="BETA-GALACTOSIDASE RELATED"/>
    <property type="match status" value="1"/>
</dbReference>
<keyword evidence="2" id="KW-0378">Hydrolase</keyword>
<dbReference type="Pfam" id="PF21467">
    <property type="entry name" value="BetaGal_gal-bd"/>
    <property type="match status" value="1"/>
</dbReference>
<dbReference type="Proteomes" id="UP000076420">
    <property type="component" value="Unassembled WGS sequence"/>
</dbReference>